<reference evidence="9" key="1">
    <citation type="journal article" date="2019" name="Int. J. Syst. Evol. Microbiol.">
        <title>The Global Catalogue of Microorganisms (GCM) 10K type strain sequencing project: providing services to taxonomists for standard genome sequencing and annotation.</title>
        <authorList>
            <consortium name="The Broad Institute Genomics Platform"/>
            <consortium name="The Broad Institute Genome Sequencing Center for Infectious Disease"/>
            <person name="Wu L."/>
            <person name="Ma J."/>
        </authorList>
    </citation>
    <scope>NUCLEOTIDE SEQUENCE [LARGE SCALE GENOMIC DNA]</scope>
    <source>
        <strain evidence="9">KCTC 62192</strain>
    </source>
</reference>
<feature type="transmembrane region" description="Helical" evidence="7">
    <location>
        <begin position="175"/>
        <end position="198"/>
    </location>
</feature>
<comment type="subcellular location">
    <subcellularLocation>
        <location evidence="1">Cell membrane</location>
        <topology evidence="1">Multi-pass membrane protein</topology>
    </subcellularLocation>
</comment>
<proteinExistence type="inferred from homology"/>
<keyword evidence="8" id="KW-0282">Flagellum</keyword>
<dbReference type="InterPro" id="IPR002010">
    <property type="entry name" value="T3SS_IM_R"/>
</dbReference>
<dbReference type="RefSeq" id="WP_377835589.1">
    <property type="nucleotide sequence ID" value="NZ_JBHRSK010000026.1"/>
</dbReference>
<feature type="transmembrane region" description="Helical" evidence="7">
    <location>
        <begin position="119"/>
        <end position="137"/>
    </location>
</feature>
<comment type="similarity">
    <text evidence="2">Belongs to the FliR/MopE/SpaR family.</text>
</comment>
<evidence type="ECO:0000256" key="6">
    <source>
        <dbReference type="ARBA" id="ARBA00023136"/>
    </source>
</evidence>
<comment type="caution">
    <text evidence="8">The sequence shown here is derived from an EMBL/GenBank/DDBJ whole genome shotgun (WGS) entry which is preliminary data.</text>
</comment>
<keyword evidence="8" id="KW-0969">Cilium</keyword>
<keyword evidence="6 7" id="KW-0472">Membrane</keyword>
<organism evidence="8 9">
    <name type="scientific">Acidimangrovimonas pyrenivorans</name>
    <dbReference type="NCBI Taxonomy" id="2030798"/>
    <lineage>
        <taxon>Bacteria</taxon>
        <taxon>Pseudomonadati</taxon>
        <taxon>Pseudomonadota</taxon>
        <taxon>Alphaproteobacteria</taxon>
        <taxon>Rhodobacterales</taxon>
        <taxon>Paracoccaceae</taxon>
        <taxon>Acidimangrovimonas</taxon>
    </lineage>
</organism>
<feature type="transmembrane region" description="Helical" evidence="7">
    <location>
        <begin position="6"/>
        <end position="27"/>
    </location>
</feature>
<sequence>MLSAFLSGQLLAFLMVFARLGSALIFMPGFGEQMVPMRARLSLALVMCLALTPATPVPPLNPDTLVMLARLLAAEVTVGLWIGLAARTLFSALMFAGYQVGQISGLANAFAPNLGSFQGSTMVASFLLIGGLALLFATNTHYIIIRALLYSYDVFPFGRVILGDMAQQMVKAVSASFYIGLSLAAPFLVVGMVLNLGLGLANRMMPTLPVFFVASSLLIAAGLLILSIAAPSMLRGFLDHFTQWLGTFTL</sequence>
<feature type="transmembrane region" description="Helical" evidence="7">
    <location>
        <begin position="78"/>
        <end position="98"/>
    </location>
</feature>
<accession>A0ABV7AMM5</accession>
<name>A0ABV7AMM5_9RHOB</name>
<keyword evidence="8" id="KW-0966">Cell projection</keyword>
<dbReference type="Pfam" id="PF01311">
    <property type="entry name" value="Bac_export_1"/>
    <property type="match status" value="1"/>
</dbReference>
<evidence type="ECO:0000256" key="5">
    <source>
        <dbReference type="ARBA" id="ARBA00022989"/>
    </source>
</evidence>
<keyword evidence="4 7" id="KW-0812">Transmembrane</keyword>
<dbReference type="PRINTS" id="PR00953">
    <property type="entry name" value="TYPE3IMRPROT"/>
</dbReference>
<evidence type="ECO:0000313" key="8">
    <source>
        <dbReference type="EMBL" id="MFC2970535.1"/>
    </source>
</evidence>
<evidence type="ECO:0000256" key="7">
    <source>
        <dbReference type="SAM" id="Phobius"/>
    </source>
</evidence>
<dbReference type="PANTHER" id="PTHR30065">
    <property type="entry name" value="FLAGELLAR BIOSYNTHETIC PROTEIN FLIR"/>
    <property type="match status" value="1"/>
</dbReference>
<keyword evidence="9" id="KW-1185">Reference proteome</keyword>
<keyword evidence="5 7" id="KW-1133">Transmembrane helix</keyword>
<feature type="transmembrane region" description="Helical" evidence="7">
    <location>
        <begin position="143"/>
        <end position="163"/>
    </location>
</feature>
<dbReference type="PANTHER" id="PTHR30065:SF8">
    <property type="entry name" value="FLAGELLAR BIOSYNTHETIC PROTEIN FLIR"/>
    <property type="match status" value="1"/>
</dbReference>
<evidence type="ECO:0000256" key="1">
    <source>
        <dbReference type="ARBA" id="ARBA00004651"/>
    </source>
</evidence>
<evidence type="ECO:0000256" key="4">
    <source>
        <dbReference type="ARBA" id="ARBA00022692"/>
    </source>
</evidence>
<dbReference type="EMBL" id="JBHRSK010000026">
    <property type="protein sequence ID" value="MFC2970535.1"/>
    <property type="molecule type" value="Genomic_DNA"/>
</dbReference>
<keyword evidence="3" id="KW-1003">Cell membrane</keyword>
<feature type="transmembrane region" description="Helical" evidence="7">
    <location>
        <begin position="210"/>
        <end position="230"/>
    </location>
</feature>
<gene>
    <name evidence="8" type="ORF">ACFOES_20755</name>
</gene>
<evidence type="ECO:0000256" key="3">
    <source>
        <dbReference type="ARBA" id="ARBA00022475"/>
    </source>
</evidence>
<dbReference type="Proteomes" id="UP001595443">
    <property type="component" value="Unassembled WGS sequence"/>
</dbReference>
<evidence type="ECO:0000256" key="2">
    <source>
        <dbReference type="ARBA" id="ARBA00009772"/>
    </source>
</evidence>
<protein>
    <submittedName>
        <fullName evidence="8">Flagellar biosynthetic protein FliR</fullName>
    </submittedName>
</protein>
<evidence type="ECO:0000313" key="9">
    <source>
        <dbReference type="Proteomes" id="UP001595443"/>
    </source>
</evidence>